<comment type="caution">
    <text evidence="3">The sequence shown here is derived from an EMBL/GenBank/DDBJ whole genome shotgun (WGS) entry which is preliminary data.</text>
</comment>
<keyword evidence="4" id="KW-1185">Reference proteome</keyword>
<name>A0A328BIE5_9CAUL</name>
<protein>
    <recommendedName>
        <fullName evidence="2">Large polyvalent protein-associated domain-containing protein</fullName>
    </recommendedName>
</protein>
<reference evidence="3 4" key="1">
    <citation type="submission" date="2018-05" db="EMBL/GenBank/DDBJ databases">
        <authorList>
            <person name="Lanie J.A."/>
            <person name="Ng W.-L."/>
            <person name="Kazmierczak K.M."/>
            <person name="Andrzejewski T.M."/>
            <person name="Davidsen T.M."/>
            <person name="Wayne K.J."/>
            <person name="Tettelin H."/>
            <person name="Glass J.I."/>
            <person name="Rusch D."/>
            <person name="Podicherti R."/>
            <person name="Tsui H.-C.T."/>
            <person name="Winkler M.E."/>
        </authorList>
    </citation>
    <scope>NUCLEOTIDE SEQUENCE [LARGE SCALE GENOMIC DNA]</scope>
    <source>
        <strain evidence="3 4">BUT-10</strain>
    </source>
</reference>
<proteinExistence type="predicted"/>
<feature type="region of interest" description="Disordered" evidence="1">
    <location>
        <begin position="1"/>
        <end position="22"/>
    </location>
</feature>
<dbReference type="Proteomes" id="UP000249524">
    <property type="component" value="Unassembled WGS sequence"/>
</dbReference>
<sequence>MAEDLNIVAPEGDRRTSTPGDVPEQLRRRYFTEARGGRGLGFYAGARSEAAAFRDHGGRLTTDRNDPHVVRDLLAIAQHRGWNAISVRGHTEFRREVWLRAQAAGLEVRGYRPTERDRQQVDPDRSRSGSRQHSPLDAQTRLRIVEGVVKSRIVEPAEQQRILAAARTRLATWLERGASLTPARAKSRDHQRG</sequence>
<evidence type="ECO:0000259" key="2">
    <source>
        <dbReference type="Pfam" id="PF18821"/>
    </source>
</evidence>
<evidence type="ECO:0000313" key="4">
    <source>
        <dbReference type="Proteomes" id="UP000249524"/>
    </source>
</evidence>
<feature type="compositionally biased region" description="Basic and acidic residues" evidence="1">
    <location>
        <begin position="110"/>
        <end position="127"/>
    </location>
</feature>
<accession>A0A328BIE5</accession>
<evidence type="ECO:0000313" key="3">
    <source>
        <dbReference type="EMBL" id="RAK66399.1"/>
    </source>
</evidence>
<evidence type="ECO:0000256" key="1">
    <source>
        <dbReference type="SAM" id="MobiDB-lite"/>
    </source>
</evidence>
<dbReference type="RefSeq" id="WP_111275708.1">
    <property type="nucleotide sequence ID" value="NZ_QFYS01000003.1"/>
</dbReference>
<feature type="domain" description="Large polyvalent protein-associated" evidence="2">
    <location>
        <begin position="28"/>
        <end position="120"/>
    </location>
</feature>
<dbReference type="EMBL" id="QFYS01000003">
    <property type="protein sequence ID" value="RAK66399.1"/>
    <property type="molecule type" value="Genomic_DNA"/>
</dbReference>
<gene>
    <name evidence="3" type="ORF">DJ019_09140</name>
</gene>
<dbReference type="OrthoDB" id="7873036at2"/>
<dbReference type="Pfam" id="PF18821">
    <property type="entry name" value="LPD7"/>
    <property type="match status" value="1"/>
</dbReference>
<dbReference type="AlphaFoldDB" id="A0A328BIE5"/>
<feature type="region of interest" description="Disordered" evidence="1">
    <location>
        <begin position="110"/>
        <end position="139"/>
    </location>
</feature>
<dbReference type="InterPro" id="IPR040677">
    <property type="entry name" value="LPD7"/>
</dbReference>
<organism evidence="3 4">
    <name type="scientific">Phenylobacterium kunshanense</name>
    <dbReference type="NCBI Taxonomy" id="1445034"/>
    <lineage>
        <taxon>Bacteria</taxon>
        <taxon>Pseudomonadati</taxon>
        <taxon>Pseudomonadota</taxon>
        <taxon>Alphaproteobacteria</taxon>
        <taxon>Caulobacterales</taxon>
        <taxon>Caulobacteraceae</taxon>
        <taxon>Phenylobacterium</taxon>
    </lineage>
</organism>